<evidence type="ECO:0000313" key="2">
    <source>
        <dbReference type="Proteomes" id="UP001283361"/>
    </source>
</evidence>
<reference evidence="1" key="1">
    <citation type="journal article" date="2023" name="G3 (Bethesda)">
        <title>A reference genome for the long-term kleptoplast-retaining sea slug Elysia crispata morphotype clarki.</title>
        <authorList>
            <person name="Eastman K.E."/>
            <person name="Pendleton A.L."/>
            <person name="Shaikh M.A."/>
            <person name="Suttiyut T."/>
            <person name="Ogas R."/>
            <person name="Tomko P."/>
            <person name="Gavelis G."/>
            <person name="Widhalm J.R."/>
            <person name="Wisecaver J.H."/>
        </authorList>
    </citation>
    <scope>NUCLEOTIDE SEQUENCE</scope>
    <source>
        <strain evidence="1">ECLA1</strain>
    </source>
</reference>
<dbReference type="AlphaFoldDB" id="A0AAE1DTF7"/>
<dbReference type="EMBL" id="JAWDGP010002507">
    <property type="protein sequence ID" value="KAK3782431.1"/>
    <property type="molecule type" value="Genomic_DNA"/>
</dbReference>
<name>A0AAE1DTF7_9GAST</name>
<accession>A0AAE1DTF7</accession>
<organism evidence="1 2">
    <name type="scientific">Elysia crispata</name>
    <name type="common">lettuce slug</name>
    <dbReference type="NCBI Taxonomy" id="231223"/>
    <lineage>
        <taxon>Eukaryota</taxon>
        <taxon>Metazoa</taxon>
        <taxon>Spiralia</taxon>
        <taxon>Lophotrochozoa</taxon>
        <taxon>Mollusca</taxon>
        <taxon>Gastropoda</taxon>
        <taxon>Heterobranchia</taxon>
        <taxon>Euthyneura</taxon>
        <taxon>Panpulmonata</taxon>
        <taxon>Sacoglossa</taxon>
        <taxon>Placobranchoidea</taxon>
        <taxon>Plakobranchidae</taxon>
        <taxon>Elysia</taxon>
    </lineage>
</organism>
<comment type="caution">
    <text evidence="1">The sequence shown here is derived from an EMBL/GenBank/DDBJ whole genome shotgun (WGS) entry which is preliminary data.</text>
</comment>
<sequence length="67" mass="7653">MSPKKPGRNPLRQGKLDYKISSVTSEYRHRIDYLAQSKERNRCAIVVELCSQEGQSPCRCVNVIIMA</sequence>
<evidence type="ECO:0000313" key="1">
    <source>
        <dbReference type="EMBL" id="KAK3782431.1"/>
    </source>
</evidence>
<keyword evidence="2" id="KW-1185">Reference proteome</keyword>
<gene>
    <name evidence="1" type="ORF">RRG08_033072</name>
</gene>
<dbReference type="Proteomes" id="UP001283361">
    <property type="component" value="Unassembled WGS sequence"/>
</dbReference>
<protein>
    <submittedName>
        <fullName evidence="1">Uncharacterized protein</fullName>
    </submittedName>
</protein>
<proteinExistence type="predicted"/>